<organism evidence="2 3">
    <name type="scientific">Polyangium jinanense</name>
    <dbReference type="NCBI Taxonomy" id="2829994"/>
    <lineage>
        <taxon>Bacteria</taxon>
        <taxon>Pseudomonadati</taxon>
        <taxon>Myxococcota</taxon>
        <taxon>Polyangia</taxon>
        <taxon>Polyangiales</taxon>
        <taxon>Polyangiaceae</taxon>
        <taxon>Polyangium</taxon>
    </lineage>
</organism>
<accession>A0A9X3X4C2</accession>
<protein>
    <submittedName>
        <fullName evidence="2">Uncharacterized protein</fullName>
    </submittedName>
</protein>
<feature type="compositionally biased region" description="Acidic residues" evidence="1">
    <location>
        <begin position="70"/>
        <end position="80"/>
    </location>
</feature>
<evidence type="ECO:0000313" key="3">
    <source>
        <dbReference type="Proteomes" id="UP001151081"/>
    </source>
</evidence>
<name>A0A9X3X4C2_9BACT</name>
<evidence type="ECO:0000256" key="1">
    <source>
        <dbReference type="SAM" id="MobiDB-lite"/>
    </source>
</evidence>
<keyword evidence="3" id="KW-1185">Reference proteome</keyword>
<comment type="caution">
    <text evidence="2">The sequence shown here is derived from an EMBL/GenBank/DDBJ whole genome shotgun (WGS) entry which is preliminary data.</text>
</comment>
<sequence length="320" mass="35373">MSNWSTFTLPFEGLELPRFLLTLEQSLAAFPGARITFVELDAADDPDEPLCGIEISLSRALVEQHRAPEDPELPEDEDAPSAEITLSAEGEETTLAVDLERNAYVMPVLVKIVEDVLRRLEVIDEDESEDEEDEDEDEEFDEDEDEDLEDEDEEDVDEDEDEDEDEEDVDEDEADEEETEDEVGEAFEALRVVAARTFGAIEGDEKSFSLTVSWEEPPRKKGVRVRAFEPAFAAGEGEGASWVALECEVCPLSALPPAEAVGINTAADFQMSLDGETYLLTTSYPVRALDASLFLEITLALAEQADILGLAIEEGKLARS</sequence>
<dbReference type="RefSeq" id="WP_272458469.1">
    <property type="nucleotide sequence ID" value="NZ_JAGTJJ010000004.1"/>
</dbReference>
<feature type="region of interest" description="Disordered" evidence="1">
    <location>
        <begin position="63"/>
        <end position="82"/>
    </location>
</feature>
<gene>
    <name evidence="2" type="ORF">KEG57_11470</name>
</gene>
<evidence type="ECO:0000313" key="2">
    <source>
        <dbReference type="EMBL" id="MDC3981121.1"/>
    </source>
</evidence>
<reference evidence="2 3" key="1">
    <citation type="submission" date="2021-04" db="EMBL/GenBank/DDBJ databases">
        <title>Genome analysis of Polyangium sp.</title>
        <authorList>
            <person name="Li Y."/>
            <person name="Wang J."/>
        </authorList>
    </citation>
    <scope>NUCLEOTIDE SEQUENCE [LARGE SCALE GENOMIC DNA]</scope>
    <source>
        <strain evidence="2 3">SDU14</strain>
    </source>
</reference>
<feature type="region of interest" description="Disordered" evidence="1">
    <location>
        <begin position="123"/>
        <end position="185"/>
    </location>
</feature>
<proteinExistence type="predicted"/>
<dbReference type="Proteomes" id="UP001151081">
    <property type="component" value="Unassembled WGS sequence"/>
</dbReference>
<dbReference type="AlphaFoldDB" id="A0A9X3X4C2"/>
<dbReference type="EMBL" id="JAGTJJ010000004">
    <property type="protein sequence ID" value="MDC3981121.1"/>
    <property type="molecule type" value="Genomic_DNA"/>
</dbReference>